<dbReference type="AlphaFoldDB" id="A0A2R6RQ91"/>
<accession>A0A2R6RQ91</accession>
<dbReference type="EMBL" id="MLYV02000188">
    <property type="protein sequence ID" value="PSS32198.1"/>
    <property type="molecule type" value="Genomic_DNA"/>
</dbReference>
<sequence>MSCAIAAAYSVFSSFFAKWAFSGTRSLFEVDDLGADSETYLTLPPTPEKSHVQRLATELEPGTWHTVGTMRVGMFNHTIHYYNNGAGIHKLRAWQRNLIVNGTEKRAESDNDGTVVDYLWQSTNEQSCNSLSDSTSYFAANAMGYIIENQSAVAMCADFGDYDGLMNEAILTAGWNDQPFEWQPGEESVILGDCNGI</sequence>
<organism evidence="1 2">
    <name type="scientific">Hermanssonia centrifuga</name>
    <dbReference type="NCBI Taxonomy" id="98765"/>
    <lineage>
        <taxon>Eukaryota</taxon>
        <taxon>Fungi</taxon>
        <taxon>Dikarya</taxon>
        <taxon>Basidiomycota</taxon>
        <taxon>Agaricomycotina</taxon>
        <taxon>Agaricomycetes</taxon>
        <taxon>Polyporales</taxon>
        <taxon>Meruliaceae</taxon>
        <taxon>Hermanssonia</taxon>
    </lineage>
</organism>
<name>A0A2R6RQ91_9APHY</name>
<keyword evidence="2" id="KW-1185">Reference proteome</keyword>
<protein>
    <submittedName>
        <fullName evidence="1">Uncharacterized protein</fullName>
    </submittedName>
</protein>
<evidence type="ECO:0000313" key="2">
    <source>
        <dbReference type="Proteomes" id="UP000186601"/>
    </source>
</evidence>
<comment type="caution">
    <text evidence="1">The sequence shown here is derived from an EMBL/GenBank/DDBJ whole genome shotgun (WGS) entry which is preliminary data.</text>
</comment>
<gene>
    <name evidence="1" type="ORF">PHLCEN_2v2036</name>
</gene>
<proteinExistence type="predicted"/>
<dbReference type="Proteomes" id="UP000186601">
    <property type="component" value="Unassembled WGS sequence"/>
</dbReference>
<evidence type="ECO:0000313" key="1">
    <source>
        <dbReference type="EMBL" id="PSS32198.1"/>
    </source>
</evidence>
<dbReference type="OrthoDB" id="10499331at2759"/>
<reference evidence="1 2" key="1">
    <citation type="submission" date="2018-02" db="EMBL/GenBank/DDBJ databases">
        <title>Genome sequence of the basidiomycete white-rot fungus Phlebia centrifuga.</title>
        <authorList>
            <person name="Granchi Z."/>
            <person name="Peng M."/>
            <person name="de Vries R.P."/>
            <person name="Hilden K."/>
            <person name="Makela M.R."/>
            <person name="Grigoriev I."/>
            <person name="Riley R."/>
        </authorList>
    </citation>
    <scope>NUCLEOTIDE SEQUENCE [LARGE SCALE GENOMIC DNA]</scope>
    <source>
        <strain evidence="1 2">FBCC195</strain>
    </source>
</reference>